<comment type="caution">
    <text evidence="1">The sequence shown here is derived from an EMBL/GenBank/DDBJ whole genome shotgun (WGS) entry which is preliminary data.</text>
</comment>
<gene>
    <name evidence="1" type="ORF">EYR15_15785</name>
</gene>
<dbReference type="EMBL" id="SIUB01000010">
    <property type="protein sequence ID" value="TBN47617.1"/>
    <property type="molecule type" value="Genomic_DNA"/>
</dbReference>
<name>A0A4Q9G9Q8_9HYPH</name>
<reference evidence="1 2" key="1">
    <citation type="submission" date="2019-02" db="EMBL/GenBank/DDBJ databases">
        <title>Hansschlegelia quercus sp. nov., a novel methylotrophic bacterium from buds of oak (Quercus robur L.).</title>
        <authorList>
            <person name="Agafonova N.V."/>
            <person name="Kaparullina E.N."/>
            <person name="Grouzdev D.S."/>
            <person name="Doronina N.V."/>
        </authorList>
    </citation>
    <scope>NUCLEOTIDE SEQUENCE [LARGE SCALE GENOMIC DNA]</scope>
    <source>
        <strain evidence="1 2">Dub</strain>
    </source>
</reference>
<dbReference type="OrthoDB" id="8481053at2"/>
<keyword evidence="2" id="KW-1185">Reference proteome</keyword>
<dbReference type="RefSeq" id="WP_131004535.1">
    <property type="nucleotide sequence ID" value="NZ_JBHSZR010000006.1"/>
</dbReference>
<evidence type="ECO:0000313" key="2">
    <source>
        <dbReference type="Proteomes" id="UP000291613"/>
    </source>
</evidence>
<dbReference type="AlphaFoldDB" id="A0A4Q9G9Q8"/>
<protein>
    <submittedName>
        <fullName evidence="1">Uncharacterized protein</fullName>
    </submittedName>
</protein>
<proteinExistence type="predicted"/>
<sequence length="137" mass="15127">MSVQPPREEMLTRLLAGDVVHASSPGSSANMTCIITSIDETAIHARRLIVPRDYIFDRRTGAEVEGGDAVIDSIEPLPIDVYNQIMWLDRKSRLSWDLTKAKLSPADKNALLFLSDHYEKNQLLPLGASVVSPQVNG</sequence>
<organism evidence="1 2">
    <name type="scientific">Hansschlegelia quercus</name>
    <dbReference type="NCBI Taxonomy" id="2528245"/>
    <lineage>
        <taxon>Bacteria</taxon>
        <taxon>Pseudomonadati</taxon>
        <taxon>Pseudomonadota</taxon>
        <taxon>Alphaproteobacteria</taxon>
        <taxon>Hyphomicrobiales</taxon>
        <taxon>Methylopilaceae</taxon>
        <taxon>Hansschlegelia</taxon>
    </lineage>
</organism>
<dbReference type="Proteomes" id="UP000291613">
    <property type="component" value="Unassembled WGS sequence"/>
</dbReference>
<evidence type="ECO:0000313" key="1">
    <source>
        <dbReference type="EMBL" id="TBN47617.1"/>
    </source>
</evidence>
<accession>A0A4Q9G9Q8</accession>